<name>A0A2C8ZMX8_9MICO</name>
<evidence type="ECO:0000313" key="3">
    <source>
        <dbReference type="Proteomes" id="UP000219440"/>
    </source>
</evidence>
<reference evidence="2 3" key="1">
    <citation type="submission" date="2017-09" db="EMBL/GenBank/DDBJ databases">
        <authorList>
            <person name="Ehlers B."/>
            <person name="Leendertz F.H."/>
        </authorList>
    </citation>
    <scope>NUCLEOTIDE SEQUENCE [LARGE SCALE GENOMIC DNA]</scope>
    <source>
        <strain evidence="2 3">CGMCC 1.05381</strain>
    </source>
</reference>
<dbReference type="EMBL" id="OCST01000003">
    <property type="protein sequence ID" value="SOE66288.1"/>
    <property type="molecule type" value="Genomic_DNA"/>
</dbReference>
<protein>
    <recommendedName>
        <fullName evidence="4">Very-short-patch-repair endonuclease</fullName>
    </recommendedName>
</protein>
<gene>
    <name evidence="2" type="ORF">SAMN06296378_1705</name>
</gene>
<proteinExistence type="predicted"/>
<feature type="region of interest" description="Disordered" evidence="1">
    <location>
        <begin position="291"/>
        <end position="315"/>
    </location>
</feature>
<organism evidence="2 3">
    <name type="scientific">Salinibacterium xinjiangense</name>
    <dbReference type="NCBI Taxonomy" id="386302"/>
    <lineage>
        <taxon>Bacteria</taxon>
        <taxon>Bacillati</taxon>
        <taxon>Actinomycetota</taxon>
        <taxon>Actinomycetes</taxon>
        <taxon>Micrococcales</taxon>
        <taxon>Microbacteriaceae</taxon>
        <taxon>Salinibacterium</taxon>
    </lineage>
</organism>
<sequence>MVDIAQLIHLLGGLAQKQQLVSRGARDLDLTRAVRDGTAVRARQGWYTTVDEAEPRVRAARVGGRLTGISAIQDWGGWVLANPRLQVSVPRNSARLRNQWNRRRPLAAARGVHVHWDAPELSERGAAWSVSAVDALIRVVLDEELETAVAALDWAVHSGLLDEIDLERVFLGLPKSKSWVRGWVDGACESLPESLTRTRLRLAGYTVTIQVPLGSQRIDMVIDGTVGLEIDGREFHAATFEKDHLKAIDITIAGFHAMAVSANMVFTNWGHFLHAVELAVASHAPPSFGNSGTPAIRASGAPQQRGRYGRFRGSS</sequence>
<dbReference type="Proteomes" id="UP000219440">
    <property type="component" value="Unassembled WGS sequence"/>
</dbReference>
<dbReference type="OrthoDB" id="2594539at2"/>
<dbReference type="AlphaFoldDB" id="A0A2C8ZMX8"/>
<dbReference type="RefSeq" id="WP_143544666.1">
    <property type="nucleotide sequence ID" value="NZ_BMLC01000001.1"/>
</dbReference>
<accession>A0A2C8ZMX8</accession>
<keyword evidence="3" id="KW-1185">Reference proteome</keyword>
<evidence type="ECO:0000256" key="1">
    <source>
        <dbReference type="SAM" id="MobiDB-lite"/>
    </source>
</evidence>
<evidence type="ECO:0008006" key="4">
    <source>
        <dbReference type="Google" id="ProtNLM"/>
    </source>
</evidence>
<evidence type="ECO:0000313" key="2">
    <source>
        <dbReference type="EMBL" id="SOE66288.1"/>
    </source>
</evidence>